<dbReference type="AlphaFoldDB" id="A0A077ARF5"/>
<comment type="subcellular location">
    <subcellularLocation>
        <location evidence="2">Cell membrane</location>
        <topology evidence="2">Single-pass membrane protein</topology>
    </subcellularLocation>
</comment>
<dbReference type="InterPro" id="IPR003849">
    <property type="entry name" value="Preprotein_translocase_YajC"/>
</dbReference>
<keyword evidence="12 14" id="KW-0472">Membrane</keyword>
<dbReference type="Pfam" id="PF02699">
    <property type="entry name" value="YajC"/>
    <property type="match status" value="1"/>
</dbReference>
<comment type="similarity">
    <text evidence="3">Belongs to the YajC family.</text>
</comment>
<evidence type="ECO:0000256" key="1">
    <source>
        <dbReference type="ARBA" id="ARBA00002061"/>
    </source>
</evidence>
<comment type="subunit">
    <text evidence="4">Part of the SecDF-YidC-YajC translocase complex. The SecDF-YidC-YajC translocase forms a supercomplex with SecYEG, called the holo-translocon (HTL).</text>
</comment>
<gene>
    <name evidence="15" type="ORF">ID47_02090</name>
</gene>
<keyword evidence="7" id="KW-1003">Cell membrane</keyword>
<proteinExistence type="inferred from homology"/>
<dbReference type="KEGG" id="paca:ID47_02090"/>
<evidence type="ECO:0000256" key="7">
    <source>
        <dbReference type="ARBA" id="ARBA00022475"/>
    </source>
</evidence>
<evidence type="ECO:0000256" key="13">
    <source>
        <dbReference type="SAM" id="MobiDB-lite"/>
    </source>
</evidence>
<evidence type="ECO:0000313" key="16">
    <source>
        <dbReference type="Proteomes" id="UP000028926"/>
    </source>
</evidence>
<keyword evidence="16" id="KW-1185">Reference proteome</keyword>
<accession>A0A077ARF5</accession>
<sequence>MSPGGFDIMSFLPLLMIFVIFYFLLIRPQQRKMKEQQAMLGAVRRGDKVVTSGGLIGTVSKVNSDTEVLLEIAENVKVRVVKSMISEVLSKTEAVNSDEMKAVEPKATEKKASSKKTTKAKTVVKKD</sequence>
<evidence type="ECO:0000256" key="3">
    <source>
        <dbReference type="ARBA" id="ARBA00006742"/>
    </source>
</evidence>
<feature type="region of interest" description="Disordered" evidence="13">
    <location>
        <begin position="99"/>
        <end position="127"/>
    </location>
</feature>
<comment type="function">
    <text evidence="1">The SecYEG-SecDF-YajC-YidC holo-translocon (HTL) protein secretase/insertase is a supercomplex required for protein secretion, insertion of proteins into membranes, and assembly of membrane protein complexes. While the SecYEG complex is essential for assembly of a number of proteins and complexes, the SecDF-YajC-YidC subcomplex facilitates these functions.</text>
</comment>
<dbReference type="PANTHER" id="PTHR33909:SF1">
    <property type="entry name" value="SEC TRANSLOCON ACCESSORY COMPLEX SUBUNIT YAJC"/>
    <property type="match status" value="1"/>
</dbReference>
<evidence type="ECO:0000256" key="4">
    <source>
        <dbReference type="ARBA" id="ARBA00011718"/>
    </source>
</evidence>
<dbReference type="NCBIfam" id="TIGR00739">
    <property type="entry name" value="yajC"/>
    <property type="match status" value="1"/>
</dbReference>
<evidence type="ECO:0000313" key="15">
    <source>
        <dbReference type="EMBL" id="AIK95782.1"/>
    </source>
</evidence>
<evidence type="ECO:0000256" key="12">
    <source>
        <dbReference type="ARBA" id="ARBA00023136"/>
    </source>
</evidence>
<keyword evidence="8 14" id="KW-0812">Transmembrane</keyword>
<reference evidence="15 16" key="1">
    <citation type="submission" date="2014-07" db="EMBL/GenBank/DDBJ databases">
        <title>Comparative genomic insights into amoeba endosymbionts belonging to the families of Holosporaceae and Candidatus Midichloriaceae within Rickettsiales.</title>
        <authorList>
            <person name="Wang Z."/>
            <person name="Wu M."/>
        </authorList>
    </citation>
    <scope>NUCLEOTIDE SEQUENCE [LARGE SCALE GENOMIC DNA]</scope>
    <source>
        <strain evidence="15">PRA3</strain>
    </source>
</reference>
<dbReference type="eggNOG" id="COG1862">
    <property type="taxonomic scope" value="Bacteria"/>
</dbReference>
<evidence type="ECO:0000256" key="5">
    <source>
        <dbReference type="ARBA" id="ARBA00014962"/>
    </source>
</evidence>
<dbReference type="GO" id="GO:0015031">
    <property type="term" value="P:protein transport"/>
    <property type="evidence" value="ECO:0007669"/>
    <property type="project" value="UniProtKB-KW"/>
</dbReference>
<keyword evidence="10 14" id="KW-1133">Transmembrane helix</keyword>
<dbReference type="RefSeq" id="WP_038463219.1">
    <property type="nucleotide sequence ID" value="NZ_CP008941.1"/>
</dbReference>
<keyword evidence="11" id="KW-0811">Translocation</keyword>
<evidence type="ECO:0000256" key="8">
    <source>
        <dbReference type="ARBA" id="ARBA00022692"/>
    </source>
</evidence>
<evidence type="ECO:0000256" key="10">
    <source>
        <dbReference type="ARBA" id="ARBA00022989"/>
    </source>
</evidence>
<keyword evidence="9" id="KW-0653">Protein transport</keyword>
<dbReference type="SMART" id="SM01323">
    <property type="entry name" value="YajC"/>
    <property type="match status" value="1"/>
</dbReference>
<dbReference type="PANTHER" id="PTHR33909">
    <property type="entry name" value="SEC TRANSLOCON ACCESSORY COMPLEX SUBUNIT YAJC"/>
    <property type="match status" value="1"/>
</dbReference>
<feature type="compositionally biased region" description="Basic and acidic residues" evidence="13">
    <location>
        <begin position="99"/>
        <end position="112"/>
    </location>
</feature>
<organism evidence="15 16">
    <name type="scientific">Candidatus Odyssella acanthamoebae</name>
    <dbReference type="NCBI Taxonomy" id="91604"/>
    <lineage>
        <taxon>Bacteria</taxon>
        <taxon>Pseudomonadati</taxon>
        <taxon>Pseudomonadota</taxon>
        <taxon>Alphaproteobacteria</taxon>
        <taxon>Holosporales</taxon>
        <taxon>Candidatus Paracaedibacteraceae</taxon>
        <taxon>Candidatus Odyssella</taxon>
    </lineage>
</organism>
<dbReference type="GO" id="GO:0005886">
    <property type="term" value="C:plasma membrane"/>
    <property type="evidence" value="ECO:0007669"/>
    <property type="project" value="UniProtKB-SubCell"/>
</dbReference>
<protein>
    <recommendedName>
        <fullName evidence="5">Sec translocon accessory complex subunit YajC</fullName>
    </recommendedName>
</protein>
<name>A0A077ARF5_9PROT</name>
<evidence type="ECO:0000256" key="2">
    <source>
        <dbReference type="ARBA" id="ARBA00004162"/>
    </source>
</evidence>
<dbReference type="EMBL" id="CP008941">
    <property type="protein sequence ID" value="AIK95782.1"/>
    <property type="molecule type" value="Genomic_DNA"/>
</dbReference>
<dbReference type="HOGENOM" id="CLU_116157_2_0_5"/>
<feature type="transmembrane region" description="Helical" evidence="14">
    <location>
        <begin position="6"/>
        <end position="26"/>
    </location>
</feature>
<evidence type="ECO:0000256" key="9">
    <source>
        <dbReference type="ARBA" id="ARBA00022927"/>
    </source>
</evidence>
<dbReference type="STRING" id="91604.ID47_02090"/>
<evidence type="ECO:0000256" key="6">
    <source>
        <dbReference type="ARBA" id="ARBA00022448"/>
    </source>
</evidence>
<dbReference type="PRINTS" id="PR01853">
    <property type="entry name" value="YAJCTRNLCASE"/>
</dbReference>
<keyword evidence="6" id="KW-0813">Transport</keyword>
<evidence type="ECO:0000256" key="11">
    <source>
        <dbReference type="ARBA" id="ARBA00023010"/>
    </source>
</evidence>
<dbReference type="Proteomes" id="UP000028926">
    <property type="component" value="Chromosome"/>
</dbReference>
<dbReference type="OrthoDB" id="9811406at2"/>
<feature type="compositionally biased region" description="Basic residues" evidence="13">
    <location>
        <begin position="113"/>
        <end position="127"/>
    </location>
</feature>
<evidence type="ECO:0000256" key="14">
    <source>
        <dbReference type="SAM" id="Phobius"/>
    </source>
</evidence>